<dbReference type="KEGG" id="psn:Pedsa_0894"/>
<reference evidence="2" key="2">
    <citation type="submission" date="2011-02" db="EMBL/GenBank/DDBJ databases">
        <title>The complete genome of Pedobacter saltans DSM 12145.</title>
        <authorList>
            <consortium name="US DOE Joint Genome Institute (JGI-PGF)"/>
            <person name="Lucas S."/>
            <person name="Copeland A."/>
            <person name="Lapidus A."/>
            <person name="Bruce D."/>
            <person name="Goodwin L."/>
            <person name="Pitluck S."/>
            <person name="Kyrpides N."/>
            <person name="Mavromatis K."/>
            <person name="Pagani I."/>
            <person name="Ivanova N."/>
            <person name="Ovchinnikova G."/>
            <person name="Lu M."/>
            <person name="Detter J.C."/>
            <person name="Han C."/>
            <person name="Land M."/>
            <person name="Hauser L."/>
            <person name="Markowitz V."/>
            <person name="Cheng J.-F."/>
            <person name="Hugenholtz P."/>
            <person name="Woyke T."/>
            <person name="Wu D."/>
            <person name="Tindall B."/>
            <person name="Pomrenke H.G."/>
            <person name="Brambilla E."/>
            <person name="Klenk H.-P."/>
            <person name="Eisen J.A."/>
        </authorList>
    </citation>
    <scope>NUCLEOTIDE SEQUENCE [LARGE SCALE GENOMIC DNA]</scope>
    <source>
        <strain evidence="2">ATCC 51119 / DSM 12145 / JCM 21818 / LMG 10337 / NBRC 100064 / NCIMB 13643</strain>
    </source>
</reference>
<gene>
    <name evidence="1" type="ordered locus">Pedsa_0894</name>
</gene>
<dbReference type="OrthoDB" id="711722at2"/>
<organism evidence="1 2">
    <name type="scientific">Pseudopedobacter saltans (strain ATCC 51119 / DSM 12145 / JCM 21818 / CCUG 39354 / LMG 10337 / NBRC 100064 / NCIMB 13643)</name>
    <name type="common">Pedobacter saltans</name>
    <dbReference type="NCBI Taxonomy" id="762903"/>
    <lineage>
        <taxon>Bacteria</taxon>
        <taxon>Pseudomonadati</taxon>
        <taxon>Bacteroidota</taxon>
        <taxon>Sphingobacteriia</taxon>
        <taxon>Sphingobacteriales</taxon>
        <taxon>Sphingobacteriaceae</taxon>
        <taxon>Pseudopedobacter</taxon>
    </lineage>
</organism>
<protein>
    <submittedName>
        <fullName evidence="1">Uncharacterized protein</fullName>
    </submittedName>
</protein>
<name>F0SA89_PSESL</name>
<evidence type="ECO:0000313" key="1">
    <source>
        <dbReference type="EMBL" id="ADY51466.1"/>
    </source>
</evidence>
<sequence length="131" mass="15274">MSKKYKLAFNHNWNGKLFCACFTSVRLRNDEKYQVGRVYQILVNGKDGGDAILTDLRHLKIDQLNDFICLLDAAYNKEDFTKMIRTMYKNIVTNWETQQLSLLLFRRTVVDKKIADTPKTITYKASTKKAV</sequence>
<dbReference type="RefSeq" id="WP_013631966.1">
    <property type="nucleotide sequence ID" value="NC_015177.1"/>
</dbReference>
<dbReference type="Proteomes" id="UP000000310">
    <property type="component" value="Chromosome"/>
</dbReference>
<keyword evidence="2" id="KW-1185">Reference proteome</keyword>
<evidence type="ECO:0000313" key="2">
    <source>
        <dbReference type="Proteomes" id="UP000000310"/>
    </source>
</evidence>
<accession>F0SA89</accession>
<dbReference type="HOGENOM" id="CLU_2169456_0_0_10"/>
<reference evidence="1 2" key="1">
    <citation type="journal article" date="2011" name="Stand. Genomic Sci.">
        <title>Complete genome sequence of the gliding, heparinolytic Pedobacter saltans type strain (113).</title>
        <authorList>
            <person name="Liolios K."/>
            <person name="Sikorski J."/>
            <person name="Lu M."/>
            <person name="Nolan M."/>
            <person name="Lapidus A."/>
            <person name="Lucas S."/>
            <person name="Hammon N."/>
            <person name="Deshpande S."/>
            <person name="Cheng J.F."/>
            <person name="Tapia R."/>
            <person name="Han C."/>
            <person name="Goodwin L."/>
            <person name="Pitluck S."/>
            <person name="Huntemann M."/>
            <person name="Ivanova N."/>
            <person name="Pagani I."/>
            <person name="Mavromatis K."/>
            <person name="Ovchinikova G."/>
            <person name="Pati A."/>
            <person name="Chen A."/>
            <person name="Palaniappan K."/>
            <person name="Land M."/>
            <person name="Hauser L."/>
            <person name="Brambilla E.M."/>
            <person name="Kotsyurbenko O."/>
            <person name="Rohde M."/>
            <person name="Tindall B.J."/>
            <person name="Abt B."/>
            <person name="Goker M."/>
            <person name="Detter J.C."/>
            <person name="Woyke T."/>
            <person name="Bristow J."/>
            <person name="Eisen J.A."/>
            <person name="Markowitz V."/>
            <person name="Hugenholtz P."/>
            <person name="Klenk H.P."/>
            <person name="Kyrpides N.C."/>
        </authorList>
    </citation>
    <scope>NUCLEOTIDE SEQUENCE [LARGE SCALE GENOMIC DNA]</scope>
    <source>
        <strain evidence="2">ATCC 51119 / DSM 12145 / JCM 21818 / LMG 10337 / NBRC 100064 / NCIMB 13643</strain>
    </source>
</reference>
<dbReference type="EMBL" id="CP002545">
    <property type="protein sequence ID" value="ADY51466.1"/>
    <property type="molecule type" value="Genomic_DNA"/>
</dbReference>
<proteinExistence type="predicted"/>
<dbReference type="AlphaFoldDB" id="F0SA89"/>
<dbReference type="STRING" id="762903.Pedsa_0894"/>
<dbReference type="eggNOG" id="ENOG5033IZ1">
    <property type="taxonomic scope" value="Bacteria"/>
</dbReference>